<dbReference type="VEuPathDB" id="VectorBase:CPIJ009090"/>
<evidence type="ECO:0000256" key="1">
    <source>
        <dbReference type="SAM" id="MobiDB-lite"/>
    </source>
</evidence>
<dbReference type="OrthoDB" id="6506929at2759"/>
<keyword evidence="5" id="KW-1185">Reference proteome</keyword>
<dbReference type="KEGG" id="cqu:CpipJ_CPIJ009090"/>
<dbReference type="EnsemblMetazoa" id="CPIJ009090-RA">
    <property type="protein sequence ID" value="CPIJ009090-PA"/>
    <property type="gene ID" value="CPIJ009090"/>
</dbReference>
<dbReference type="PANTHER" id="PTHR13518:SF1">
    <property type="entry name" value="C2ORF42 HOMOLOG"/>
    <property type="match status" value="1"/>
</dbReference>
<sequence>MSFKLANRWTNRGIKKCPKCGTENGQRSKRCKNPSCQHVPEASQSTMTKAKASRTTSSGGHFVAVQLKQQDASVQLFSVRQQGGVRGFVVIRDCFDSGGAGLNEDLVLQLKTGVCYVDCHPHTGPEGTCQHVRAASESTEVGEELVIQREVLERLALSADERELIWKQQLKCSPGGPLVQKVAEDTFVVRCEDELHQLVPFCHVQLKQPSSSINYDCQAKATSDQTTPCYHAHIVTAAILSSPKLRSIFESVVKHLLLPPVATPQDEQIKLLDSMILVPDSFPPLEATDQFLVTTIENLPEPSSETPVSSSPIIELINSTENSTSIGEAFTSVYDEHENIQLMECQIELMDQFMLTDRIDFCPSDVELSDENVVFPADEELGLVVDDSEVPMESASKTKPSKLVEVTTKKAALRQTSKVAKEKLKKGSYNVRRLMKILESNGVVFNRMKRSEAAAMAVGSVAEGGSIPSHEASLCGLTFTGWLESVVERQRLDLLRFQFIAVNREQLSDLLPVPSLALLGGPPSPDAGPQLRTGRATAAARSHLPGVQVLLLQKSASRVQD</sequence>
<reference evidence="3" key="1">
    <citation type="submission" date="2007-03" db="EMBL/GenBank/DDBJ databases">
        <title>Annotation of Culex pipiens quinquefasciatus.</title>
        <authorList>
            <consortium name="The Broad Institute Genome Sequencing Platform"/>
            <person name="Atkinson P.W."/>
            <person name="Hemingway J."/>
            <person name="Christensen B.M."/>
            <person name="Higgs S."/>
            <person name="Kodira C."/>
            <person name="Hannick L."/>
            <person name="Megy K."/>
            <person name="O'Leary S."/>
            <person name="Pearson M."/>
            <person name="Haas B.J."/>
            <person name="Mauceli E."/>
            <person name="Wortman J.R."/>
            <person name="Lee N.H."/>
            <person name="Guigo R."/>
            <person name="Stanke M."/>
            <person name="Alvarado L."/>
            <person name="Amedeo P."/>
            <person name="Antoine C.H."/>
            <person name="Arensburger P."/>
            <person name="Bidwell S.L."/>
            <person name="Crawford M."/>
            <person name="Camaro F."/>
            <person name="Devon K."/>
            <person name="Engels R."/>
            <person name="Hammond M."/>
            <person name="Howarth C."/>
            <person name="Koehrsen M."/>
            <person name="Lawson D."/>
            <person name="Montgomery P."/>
            <person name="Nene V."/>
            <person name="Nusbaum C."/>
            <person name="Puiu D."/>
            <person name="Romero-Severson J."/>
            <person name="Severson D.W."/>
            <person name="Shumway M."/>
            <person name="Sisk P."/>
            <person name="Stolte C."/>
            <person name="Zeng Q."/>
            <person name="Eisenstadt E."/>
            <person name="Fraser-Liggett C."/>
            <person name="Strausberg R."/>
            <person name="Galagan J."/>
            <person name="Birren B."/>
            <person name="Collins F.H."/>
        </authorList>
    </citation>
    <scope>NUCLEOTIDE SEQUENCE [LARGE SCALE GENOMIC DNA]</scope>
    <source>
        <strain evidence="3">JHB</strain>
    </source>
</reference>
<gene>
    <name evidence="4" type="primary">6041355</name>
    <name evidence="3" type="ORF">CpipJ_CPIJ009090</name>
</gene>
<dbReference type="InterPro" id="IPR026049">
    <property type="entry name" value="C2orf42"/>
</dbReference>
<organism>
    <name type="scientific">Culex quinquefasciatus</name>
    <name type="common">Southern house mosquito</name>
    <name type="synonym">Culex pungens</name>
    <dbReference type="NCBI Taxonomy" id="7176"/>
    <lineage>
        <taxon>Eukaryota</taxon>
        <taxon>Metazoa</taxon>
        <taxon>Ecdysozoa</taxon>
        <taxon>Arthropoda</taxon>
        <taxon>Hexapoda</taxon>
        <taxon>Insecta</taxon>
        <taxon>Pterygota</taxon>
        <taxon>Neoptera</taxon>
        <taxon>Endopterygota</taxon>
        <taxon>Diptera</taxon>
        <taxon>Nematocera</taxon>
        <taxon>Culicoidea</taxon>
        <taxon>Culicidae</taxon>
        <taxon>Culicinae</taxon>
        <taxon>Culicini</taxon>
        <taxon>Culex</taxon>
        <taxon>Culex</taxon>
    </lineage>
</organism>
<dbReference type="InParanoid" id="B0WPJ5"/>
<dbReference type="eggNOG" id="ENOG502R3NH">
    <property type="taxonomic scope" value="Eukaryota"/>
</dbReference>
<dbReference type="AlphaFoldDB" id="B0WPJ5"/>
<reference evidence="4" key="2">
    <citation type="submission" date="2021-02" db="UniProtKB">
        <authorList>
            <consortium name="EnsemblMetazoa"/>
        </authorList>
    </citation>
    <scope>IDENTIFICATION</scope>
    <source>
        <strain evidence="4">JHB</strain>
    </source>
</reference>
<dbReference type="EMBL" id="DS232025">
    <property type="protein sequence ID" value="EDS32385.1"/>
    <property type="molecule type" value="Genomic_DNA"/>
</dbReference>
<dbReference type="OMA" id="RIDFCPS"/>
<dbReference type="GO" id="GO:0005634">
    <property type="term" value="C:nucleus"/>
    <property type="evidence" value="ECO:0007669"/>
    <property type="project" value="TreeGrafter"/>
</dbReference>
<dbReference type="FunCoup" id="B0WPJ5">
    <property type="interactions" value="1379"/>
</dbReference>
<dbReference type="STRING" id="7176.B0WPJ5"/>
<dbReference type="VEuPathDB" id="VectorBase:CQUJHB006238"/>
<evidence type="ECO:0000313" key="3">
    <source>
        <dbReference type="EMBL" id="EDS32385.1"/>
    </source>
</evidence>
<dbReference type="HOGENOM" id="CLU_496280_0_0_1"/>
<dbReference type="InterPro" id="IPR029269">
    <property type="entry name" value="Zf-tcix"/>
</dbReference>
<accession>B0WPJ5</accession>
<evidence type="ECO:0000313" key="4">
    <source>
        <dbReference type="EnsemblMetazoa" id="CPIJ009090-PA"/>
    </source>
</evidence>
<name>B0WPJ5_CULQU</name>
<protein>
    <recommendedName>
        <fullName evidence="2">Putative treble-clef zinc-finger domain-containing protein</fullName>
    </recommendedName>
</protein>
<dbReference type="PANTHER" id="PTHR13518">
    <property type="entry name" value="PUTATIVE TREBLE-CLEF ZINC-FINGER C2ORF42 FAMILY MEMBER"/>
    <property type="match status" value="1"/>
</dbReference>
<dbReference type="Pfam" id="PF14952">
    <property type="entry name" value="zf-tcix"/>
    <property type="match status" value="1"/>
</dbReference>
<dbReference type="Proteomes" id="UP000002320">
    <property type="component" value="Unassembled WGS sequence"/>
</dbReference>
<evidence type="ECO:0000313" key="5">
    <source>
        <dbReference type="Proteomes" id="UP000002320"/>
    </source>
</evidence>
<feature type="compositionally biased region" description="Polar residues" evidence="1">
    <location>
        <begin position="42"/>
        <end position="55"/>
    </location>
</feature>
<feature type="region of interest" description="Disordered" evidence="1">
    <location>
        <begin position="21"/>
        <end position="55"/>
    </location>
</feature>
<proteinExistence type="predicted"/>
<feature type="domain" description="Putative treble-clef zinc-finger" evidence="2">
    <location>
        <begin position="6"/>
        <end position="45"/>
    </location>
</feature>
<evidence type="ECO:0000259" key="2">
    <source>
        <dbReference type="Pfam" id="PF14952"/>
    </source>
</evidence>